<evidence type="ECO:0000313" key="1">
    <source>
        <dbReference type="EMBL" id="MCK8493520.1"/>
    </source>
</evidence>
<dbReference type="Proteomes" id="UP001202180">
    <property type="component" value="Unassembled WGS sequence"/>
</dbReference>
<sequence>MKKQPSKKVLSINELSPDKVLARWLAEVSTLQQQYSLLNNYIAGTGELPQDPSATGYVGQCTLRQLMSLCERLHSELADLLQDMKEPDQLSAQQKFNKLAMHTLQLEELNQHTQLMLHLAELPAS</sequence>
<proteinExistence type="predicted"/>
<gene>
    <name evidence="1" type="ORF">M0L20_16755</name>
</gene>
<accession>A0ABT0HPN0</accession>
<name>A0ABT0HPN0_9BACT</name>
<evidence type="ECO:0000313" key="2">
    <source>
        <dbReference type="Proteomes" id="UP001202180"/>
    </source>
</evidence>
<protein>
    <submittedName>
        <fullName evidence="1">Uncharacterized protein</fullName>
    </submittedName>
</protein>
<reference evidence="1 2" key="1">
    <citation type="submission" date="2022-04" db="EMBL/GenBank/DDBJ databases">
        <title>Spirosoma sp. strain RP8 genome sequencing and assembly.</title>
        <authorList>
            <person name="Jung Y."/>
        </authorList>
    </citation>
    <scope>NUCLEOTIDE SEQUENCE [LARGE SCALE GENOMIC DNA]</scope>
    <source>
        <strain evidence="1 2">RP8</strain>
    </source>
</reference>
<dbReference type="RefSeq" id="WP_248478113.1">
    <property type="nucleotide sequence ID" value="NZ_JALPRF010000003.1"/>
</dbReference>
<organism evidence="1 2">
    <name type="scientific">Spirosoma liriopis</name>
    <dbReference type="NCBI Taxonomy" id="2937440"/>
    <lineage>
        <taxon>Bacteria</taxon>
        <taxon>Pseudomonadati</taxon>
        <taxon>Bacteroidota</taxon>
        <taxon>Cytophagia</taxon>
        <taxon>Cytophagales</taxon>
        <taxon>Cytophagaceae</taxon>
        <taxon>Spirosoma</taxon>
    </lineage>
</organism>
<keyword evidence="2" id="KW-1185">Reference proteome</keyword>
<comment type="caution">
    <text evidence="1">The sequence shown here is derived from an EMBL/GenBank/DDBJ whole genome shotgun (WGS) entry which is preliminary data.</text>
</comment>
<dbReference type="EMBL" id="JALPRF010000003">
    <property type="protein sequence ID" value="MCK8493520.1"/>
    <property type="molecule type" value="Genomic_DNA"/>
</dbReference>